<evidence type="ECO:0000256" key="3">
    <source>
        <dbReference type="ARBA" id="ARBA00022723"/>
    </source>
</evidence>
<dbReference type="PANTHER" id="PTHR42978">
    <property type="entry name" value="QUORUM-QUENCHING LACTONASE YTNP-RELATED-RELATED"/>
    <property type="match status" value="1"/>
</dbReference>
<dbReference type="Pfam" id="PF00753">
    <property type="entry name" value="Lactamase_B"/>
    <property type="match status" value="1"/>
</dbReference>
<evidence type="ECO:0000256" key="2">
    <source>
        <dbReference type="ARBA" id="ARBA00007749"/>
    </source>
</evidence>
<evidence type="ECO:0000313" key="7">
    <source>
        <dbReference type="EMBL" id="KAK5082050.1"/>
    </source>
</evidence>
<keyword evidence="3" id="KW-0479">Metal-binding</keyword>
<name>A0AAN7SUM9_9EURO</name>
<dbReference type="PANTHER" id="PTHR42978:SF2">
    <property type="entry name" value="102 KBASES UNSTABLE REGION: FROM 1 TO 119443"/>
    <property type="match status" value="1"/>
</dbReference>
<comment type="caution">
    <text evidence="7">The sequence shown here is derived from an EMBL/GenBank/DDBJ whole genome shotgun (WGS) entry which is preliminary data.</text>
</comment>
<sequence>MSYPQGLPKGIQGQVDRGAINSHVTNVCPEGTKFHVLCVGWLEADEGFVIRGGNTSVKSKEGESFANRRRELPMYCILIEHPHEGLILWETGCGKDYPEVWGPVVSDIFSRVRYEPQHELRAAVEATGNKIEDIKKIIIGHLHLDHAGGLDEFMDRKDVEIWVHDLELRSAFWSVATGADVGVYLEHYLKLGLYVKIPKYNRKKTANTTPRNWKTFDERTFDFCQGITLHHLPGHTDGLIGMQINMPVMGTYLFISDHCHVIENWRDGIPQGWLARDHPAWFRSTQRLKQLERTTRGQVIPGHDKETFENLVAQAKVFT</sequence>
<dbReference type="SMART" id="SM00849">
    <property type="entry name" value="Lactamase_B"/>
    <property type="match status" value="1"/>
</dbReference>
<dbReference type="CDD" id="cd07729">
    <property type="entry name" value="AHL_lactonase_MBL-fold"/>
    <property type="match status" value="1"/>
</dbReference>
<evidence type="ECO:0000256" key="1">
    <source>
        <dbReference type="ARBA" id="ARBA00001947"/>
    </source>
</evidence>
<accession>A0AAN7SUM9</accession>
<dbReference type="Gene3D" id="3.60.15.10">
    <property type="entry name" value="Ribonuclease Z/Hydroxyacylglutathione hydrolase-like"/>
    <property type="match status" value="1"/>
</dbReference>
<protein>
    <recommendedName>
        <fullName evidence="6">Metallo-beta-lactamase domain-containing protein</fullName>
    </recommendedName>
</protein>
<organism evidence="7 8">
    <name type="scientific">Lithohypha guttulata</name>
    <dbReference type="NCBI Taxonomy" id="1690604"/>
    <lineage>
        <taxon>Eukaryota</taxon>
        <taxon>Fungi</taxon>
        <taxon>Dikarya</taxon>
        <taxon>Ascomycota</taxon>
        <taxon>Pezizomycotina</taxon>
        <taxon>Eurotiomycetes</taxon>
        <taxon>Chaetothyriomycetidae</taxon>
        <taxon>Chaetothyriales</taxon>
        <taxon>Trichomeriaceae</taxon>
        <taxon>Lithohypha</taxon>
    </lineage>
</organism>
<dbReference type="InterPro" id="IPR036866">
    <property type="entry name" value="RibonucZ/Hydroxyglut_hydro"/>
</dbReference>
<comment type="similarity">
    <text evidence="2">Belongs to the metallo-beta-lactamase superfamily.</text>
</comment>
<dbReference type="EMBL" id="JAVRRJ010000008">
    <property type="protein sequence ID" value="KAK5082050.1"/>
    <property type="molecule type" value="Genomic_DNA"/>
</dbReference>
<dbReference type="InterPro" id="IPR051013">
    <property type="entry name" value="MBL_superfamily_lactonases"/>
</dbReference>
<dbReference type="AlphaFoldDB" id="A0AAN7SUM9"/>
<dbReference type="GO" id="GO:0046872">
    <property type="term" value="F:metal ion binding"/>
    <property type="evidence" value="ECO:0007669"/>
    <property type="project" value="UniProtKB-KW"/>
</dbReference>
<dbReference type="GO" id="GO:0016787">
    <property type="term" value="F:hydrolase activity"/>
    <property type="evidence" value="ECO:0007669"/>
    <property type="project" value="UniProtKB-KW"/>
</dbReference>
<dbReference type="Proteomes" id="UP001309876">
    <property type="component" value="Unassembled WGS sequence"/>
</dbReference>
<evidence type="ECO:0000256" key="4">
    <source>
        <dbReference type="ARBA" id="ARBA00022801"/>
    </source>
</evidence>
<evidence type="ECO:0000313" key="8">
    <source>
        <dbReference type="Proteomes" id="UP001309876"/>
    </source>
</evidence>
<keyword evidence="8" id="KW-1185">Reference proteome</keyword>
<evidence type="ECO:0000259" key="6">
    <source>
        <dbReference type="SMART" id="SM00849"/>
    </source>
</evidence>
<keyword evidence="4" id="KW-0378">Hydrolase</keyword>
<comment type="cofactor">
    <cofactor evidence="1">
        <name>Zn(2+)</name>
        <dbReference type="ChEBI" id="CHEBI:29105"/>
    </cofactor>
</comment>
<dbReference type="InterPro" id="IPR001279">
    <property type="entry name" value="Metallo-B-lactamas"/>
</dbReference>
<keyword evidence="5" id="KW-0862">Zinc</keyword>
<feature type="domain" description="Metallo-beta-lactamase" evidence="6">
    <location>
        <begin position="73"/>
        <end position="303"/>
    </location>
</feature>
<evidence type="ECO:0000256" key="5">
    <source>
        <dbReference type="ARBA" id="ARBA00022833"/>
    </source>
</evidence>
<reference evidence="7 8" key="1">
    <citation type="submission" date="2023-08" db="EMBL/GenBank/DDBJ databases">
        <title>Black Yeasts Isolated from many extreme environments.</title>
        <authorList>
            <person name="Coleine C."/>
            <person name="Stajich J.E."/>
            <person name="Selbmann L."/>
        </authorList>
    </citation>
    <scope>NUCLEOTIDE SEQUENCE [LARGE SCALE GENOMIC DNA]</scope>
    <source>
        <strain evidence="7 8">CCFEE 5910</strain>
    </source>
</reference>
<gene>
    <name evidence="7" type="ORF">LTR05_007192</name>
</gene>
<proteinExistence type="inferred from homology"/>
<dbReference type="SUPFAM" id="SSF56281">
    <property type="entry name" value="Metallo-hydrolase/oxidoreductase"/>
    <property type="match status" value="1"/>
</dbReference>